<sequence>MQPSVMNKSPRAAPAPLGPQHLRTASRASRDSTSPAPSSPHGSRNQQVDVNTFHNVDFAEHSIRPPPSAFTCDSGTSTSYDPHGASPLPLDLQRSESPRLSLTGTLLNNCQPLLTRATNTLQQHTSKASFHSPTKSLASFIPSRSAIESTASQPKIRALQNWFNGASGQVNLGIGPRSRDNEDDEDPYDSEDDYDEDGNMMAGIFNRGASFTRSSTENDKQPQNAPESTQESPSASNRFAWLLSTQKNASVPDPVPSPTYHNPSDELLNLNISQTLFPHGPVDPLAPSSFNDLLSSAESLISRYQTSYRQLSTALVDARAEQSAQDDELDEADTRIRHLKMQMEAMAARAADQDEQMRRLMEDLMFEKRAREEDEAARKRSVALVRETPREETHSPTRRRTRISNSDVSVDSGFESECETDAASVFSKRECLSPTGTDHSSVAALEDRDTTPKGKRSQTIQRMSTFDKTRNDPSFEKNSWGCSNCEGGSQASVWGRLSKEREENSVLRRRVGELEEAVEGALNIVDGPWGI</sequence>
<feature type="compositionally biased region" description="Low complexity" evidence="2">
    <location>
        <begin position="23"/>
        <end position="40"/>
    </location>
</feature>
<feature type="region of interest" description="Disordered" evidence="2">
    <location>
        <begin position="169"/>
        <end position="235"/>
    </location>
</feature>
<reference evidence="3" key="1">
    <citation type="submission" date="2023-01" db="EMBL/GenBank/DDBJ databases">
        <authorList>
            <person name="Van Ghelder C."/>
            <person name="Rancurel C."/>
        </authorList>
    </citation>
    <scope>NUCLEOTIDE SEQUENCE</scope>
    <source>
        <strain evidence="3">CNCM I-4278</strain>
    </source>
</reference>
<evidence type="ECO:0000256" key="2">
    <source>
        <dbReference type="SAM" id="MobiDB-lite"/>
    </source>
</evidence>
<evidence type="ECO:0000256" key="1">
    <source>
        <dbReference type="SAM" id="Coils"/>
    </source>
</evidence>
<gene>
    <name evidence="3" type="ORF">PDIGIT_LOCUS6451</name>
</gene>
<accession>A0A9W4UBS0</accession>
<keyword evidence="1" id="KW-0175">Coiled coil</keyword>
<dbReference type="AlphaFoldDB" id="A0A9W4UBS0"/>
<feature type="region of interest" description="Disordered" evidence="2">
    <location>
        <begin position="386"/>
        <end position="412"/>
    </location>
</feature>
<keyword evidence="4" id="KW-1185">Reference proteome</keyword>
<feature type="compositionally biased region" description="Polar residues" evidence="2">
    <location>
        <begin position="209"/>
        <end position="235"/>
    </location>
</feature>
<organism evidence="3 4">
    <name type="scientific">Periconia digitata</name>
    <dbReference type="NCBI Taxonomy" id="1303443"/>
    <lineage>
        <taxon>Eukaryota</taxon>
        <taxon>Fungi</taxon>
        <taxon>Dikarya</taxon>
        <taxon>Ascomycota</taxon>
        <taxon>Pezizomycotina</taxon>
        <taxon>Dothideomycetes</taxon>
        <taxon>Pleosporomycetidae</taxon>
        <taxon>Pleosporales</taxon>
        <taxon>Massarineae</taxon>
        <taxon>Periconiaceae</taxon>
        <taxon>Periconia</taxon>
    </lineage>
</organism>
<dbReference type="OrthoDB" id="5377009at2759"/>
<name>A0A9W4UBS0_9PLEO</name>
<evidence type="ECO:0000313" key="3">
    <source>
        <dbReference type="EMBL" id="CAI6333413.1"/>
    </source>
</evidence>
<feature type="coiled-coil region" evidence="1">
    <location>
        <begin position="329"/>
        <end position="363"/>
    </location>
</feature>
<dbReference type="Proteomes" id="UP001152607">
    <property type="component" value="Unassembled WGS sequence"/>
</dbReference>
<protein>
    <submittedName>
        <fullName evidence="3">Uncharacterized protein</fullName>
    </submittedName>
</protein>
<comment type="caution">
    <text evidence="3">The sequence shown here is derived from an EMBL/GenBank/DDBJ whole genome shotgun (WGS) entry which is preliminary data.</text>
</comment>
<evidence type="ECO:0000313" key="4">
    <source>
        <dbReference type="Proteomes" id="UP001152607"/>
    </source>
</evidence>
<dbReference type="EMBL" id="CAOQHR010000004">
    <property type="protein sequence ID" value="CAI6333413.1"/>
    <property type="molecule type" value="Genomic_DNA"/>
</dbReference>
<feature type="compositionally biased region" description="Polar residues" evidence="2">
    <location>
        <begin position="71"/>
        <end position="80"/>
    </location>
</feature>
<feature type="compositionally biased region" description="Polar residues" evidence="2">
    <location>
        <begin position="41"/>
        <end position="54"/>
    </location>
</feature>
<feature type="compositionally biased region" description="Acidic residues" evidence="2">
    <location>
        <begin position="181"/>
        <end position="198"/>
    </location>
</feature>
<feature type="region of interest" description="Disordered" evidence="2">
    <location>
        <begin position="1"/>
        <end position="89"/>
    </location>
</feature>
<proteinExistence type="predicted"/>